<reference evidence="3" key="1">
    <citation type="journal article" date="2014" name="Genome Announc.">
        <title>Draft Genome Sequence of ''Candidatus Phytoplasma asteris'' Strain OY-V, an Unculturable Plant-Pathogenic Bacterium.</title>
        <authorList>
            <person name="Kakizawa S."/>
            <person name="Makino A."/>
            <person name="Ishii Y."/>
            <person name="Tamaki H."/>
            <person name="Kamagata Y."/>
        </authorList>
    </citation>
    <scope>NUCLEOTIDE SEQUENCE [LARGE SCALE GENOMIC DNA]</scope>
    <source>
        <strain evidence="3">OY-V</strain>
    </source>
</reference>
<comment type="caution">
    <text evidence="2">The sequence shown here is derived from an EMBL/GenBank/DDBJ whole genome shotgun (WGS) entry which is preliminary data.</text>
</comment>
<organism evidence="2 3">
    <name type="scientific">'Chrysanthemum coronarium' phytoplasma</name>
    <dbReference type="NCBI Taxonomy" id="1520703"/>
    <lineage>
        <taxon>Bacteria</taxon>
        <taxon>Bacillati</taxon>
        <taxon>Mycoplasmatota</taxon>
        <taxon>Mollicutes</taxon>
        <taxon>Acholeplasmatales</taxon>
        <taxon>Acholeplasmataceae</taxon>
        <taxon>Candidatus Phytoplasma</taxon>
        <taxon>16SrI (Aster yellows group)</taxon>
    </lineage>
</organism>
<gene>
    <name evidence="2" type="ORF">OYV_07550</name>
</gene>
<keyword evidence="1" id="KW-0175">Coiled coil</keyword>
<sequence length="293" mass="34231">MDSVNADYKDSIKEINSFNKLTIYPSNPFKLDIHFDLVNSDNIIASQPYYLNQELDYKKDKKTYPNLDIKPFLLKDSFLRMPNANILEIKKRLDVLEIEESNQEQSSTASNDDKLHVSIDDLYEIKNDIISRLSPEDQNKIEAQFNESNYFINHIVKPKQKAIKDLLLSLPVYGTEERRQMMEAKTPQEKAQYIKDLIEEFTGATGSKTYFMKERKKIIELLRNSLVSNLSAPNIQANSFSPEQNQRLEEFKTTNPTYLNLKQQEKNILDDFEKKLQEFENTLNNITLSEPNK</sequence>
<evidence type="ECO:0000313" key="3">
    <source>
        <dbReference type="Proteomes" id="UP000028900"/>
    </source>
</evidence>
<protein>
    <submittedName>
        <fullName evidence="2">Uncharacterized protein</fullName>
    </submittedName>
</protein>
<feature type="non-terminal residue" evidence="2">
    <location>
        <position position="293"/>
    </location>
</feature>
<feature type="coiled-coil region" evidence="1">
    <location>
        <begin position="262"/>
        <end position="289"/>
    </location>
</feature>
<evidence type="ECO:0000313" key="2">
    <source>
        <dbReference type="EMBL" id="GAK74255.1"/>
    </source>
</evidence>
<keyword evidence="3" id="KW-1185">Reference proteome</keyword>
<proteinExistence type="predicted"/>
<accession>A0ABQ0J3U9</accession>
<dbReference type="Proteomes" id="UP000028900">
    <property type="component" value="Unassembled WGS sequence"/>
</dbReference>
<name>A0ABQ0J3U9_9MOLU</name>
<dbReference type="EMBL" id="BBIY01000080">
    <property type="protein sequence ID" value="GAK74255.1"/>
    <property type="molecule type" value="Genomic_DNA"/>
</dbReference>
<reference evidence="2 3" key="2">
    <citation type="journal article" date="2014" name="Genome Announc.">
        <title>Draft Genome Sequence of 'Candidatus Phytoplasma asteris' Strain OY-V, an Unculturable Plant-Pathogenic Bacterium.</title>
        <authorList>
            <person name="Kakizawa S."/>
            <person name="Makino A."/>
            <person name="Ishii Y."/>
            <person name="Tamaki H."/>
            <person name="Kamagata Y."/>
        </authorList>
    </citation>
    <scope>NUCLEOTIDE SEQUENCE [LARGE SCALE GENOMIC DNA]</scope>
    <source>
        <strain evidence="2 3">OY-V</strain>
    </source>
</reference>
<dbReference type="RefSeq" id="WP_042068326.1">
    <property type="nucleotide sequence ID" value="NZ_BBIY01000080.1"/>
</dbReference>
<evidence type="ECO:0000256" key="1">
    <source>
        <dbReference type="SAM" id="Coils"/>
    </source>
</evidence>